<reference evidence="2 3" key="1">
    <citation type="journal article" date="2015" name="Genome Announc.">
        <title>Draft Genome Sequences of Marine Isolates of Thalassomonas viridans and Thalassomonas actiniarum.</title>
        <authorList>
            <person name="Olonade I."/>
            <person name="van Zyl L.J."/>
            <person name="Trindade M."/>
        </authorList>
    </citation>
    <scope>NUCLEOTIDE SEQUENCE [LARGE SCALE GENOMIC DNA]</scope>
    <source>
        <strain evidence="2 3">A5K-106</strain>
    </source>
</reference>
<organism evidence="2 3">
    <name type="scientific">Thalassomonas actiniarum</name>
    <dbReference type="NCBI Taxonomy" id="485447"/>
    <lineage>
        <taxon>Bacteria</taxon>
        <taxon>Pseudomonadati</taxon>
        <taxon>Pseudomonadota</taxon>
        <taxon>Gammaproteobacteria</taxon>
        <taxon>Alteromonadales</taxon>
        <taxon>Colwelliaceae</taxon>
        <taxon>Thalassomonas</taxon>
    </lineage>
</organism>
<dbReference type="AlphaFoldDB" id="A0AAF0C2E9"/>
<keyword evidence="3" id="KW-1185">Reference proteome</keyword>
<evidence type="ECO:0000313" key="2">
    <source>
        <dbReference type="EMBL" id="WDE00012.1"/>
    </source>
</evidence>
<evidence type="ECO:0000313" key="3">
    <source>
        <dbReference type="Proteomes" id="UP000032568"/>
    </source>
</evidence>
<proteinExistence type="predicted"/>
<protein>
    <submittedName>
        <fullName evidence="2">Molecular chaperone</fullName>
    </submittedName>
</protein>
<name>A0AAF0C2E9_9GAMM</name>
<feature type="signal peptide" evidence="1">
    <location>
        <begin position="1"/>
        <end position="24"/>
    </location>
</feature>
<gene>
    <name evidence="2" type="ORF">SG35_004940</name>
</gene>
<feature type="chain" id="PRO_5042040189" evidence="1">
    <location>
        <begin position="25"/>
        <end position="256"/>
    </location>
</feature>
<dbReference type="Proteomes" id="UP000032568">
    <property type="component" value="Chromosome"/>
</dbReference>
<keyword evidence="1" id="KW-0732">Signal</keyword>
<accession>A0AAF0C2E9</accession>
<dbReference type="InterPro" id="IPR008962">
    <property type="entry name" value="PapD-like_sf"/>
</dbReference>
<sequence>MYRSFLSLFLAIISMSFISPDAHARLALSEFRLFFDNKTKTNSLVIRNTENTPLQYTIQVIHMDMTEEGTLVEVDNTQAMPFSAKKLLRYSPRRGIIEGNSRQAVRFSIRKPANLAAGEYRAVLKITGSAAKSSGANGLSMNSKLAYNIPVIVRHGKLSATSTIKNPQLIMQNSRPAIQLWQQLSGERSLYGDFVLRNENNDEIGRVNGIAVYPPLARRKVYIPMTQDSRGKVTIEYQERAKYGGNIEITETMTID</sequence>
<evidence type="ECO:0000256" key="1">
    <source>
        <dbReference type="SAM" id="SignalP"/>
    </source>
</evidence>
<reference evidence="2 3" key="2">
    <citation type="journal article" date="2022" name="Mar. Drugs">
        <title>Bioassay-Guided Fractionation Leads to the Detection of Cholic Acid Generated by the Rare Thalassomonas sp.</title>
        <authorList>
            <person name="Pheiffer F."/>
            <person name="Schneider Y.K."/>
            <person name="Hansen E.H."/>
            <person name="Andersen J.H."/>
            <person name="Isaksson J."/>
            <person name="Busche T."/>
            <person name="R C."/>
            <person name="Kalinowski J."/>
            <person name="Zyl L.V."/>
            <person name="Trindade M."/>
        </authorList>
    </citation>
    <scope>NUCLEOTIDE SEQUENCE [LARGE SCALE GENOMIC DNA]</scope>
    <source>
        <strain evidence="2 3">A5K-106</strain>
    </source>
</reference>
<dbReference type="EMBL" id="CP059735">
    <property type="protein sequence ID" value="WDE00012.1"/>
    <property type="molecule type" value="Genomic_DNA"/>
</dbReference>
<dbReference type="KEGG" id="tact:SG35_004940"/>
<dbReference type="SUPFAM" id="SSF49354">
    <property type="entry name" value="PapD-like"/>
    <property type="match status" value="1"/>
</dbReference>